<protein>
    <submittedName>
        <fullName evidence="2">Uncharacterized protein</fullName>
    </submittedName>
</protein>
<proteinExistence type="predicted"/>
<dbReference type="PANTHER" id="PTHR37577:SF1">
    <property type="entry name" value="INTEGRAL MEMBRANE PROTEIN"/>
    <property type="match status" value="1"/>
</dbReference>
<feature type="transmembrane region" description="Helical" evidence="1">
    <location>
        <begin position="447"/>
        <end position="470"/>
    </location>
</feature>
<feature type="transmembrane region" description="Helical" evidence="1">
    <location>
        <begin position="335"/>
        <end position="358"/>
    </location>
</feature>
<feature type="transmembrane region" description="Helical" evidence="1">
    <location>
        <begin position="370"/>
        <end position="391"/>
    </location>
</feature>
<dbReference type="PANTHER" id="PTHR37577">
    <property type="entry name" value="INTEGRAL MEMBRANE PROTEIN"/>
    <property type="match status" value="1"/>
</dbReference>
<name>A0A1V6U1I3_9EURO</name>
<keyword evidence="3" id="KW-1185">Reference proteome</keyword>
<keyword evidence="1" id="KW-0812">Transmembrane</keyword>
<keyword evidence="1" id="KW-1133">Transmembrane helix</keyword>
<dbReference type="STRING" id="303698.A0A1V6U1I3"/>
<comment type="caution">
    <text evidence="2">The sequence shown here is derived from an EMBL/GenBank/DDBJ whole genome shotgun (WGS) entry which is preliminary data.</text>
</comment>
<dbReference type="OrthoDB" id="5427664at2759"/>
<organism evidence="2 3">
    <name type="scientific">Penicillium steckii</name>
    <dbReference type="NCBI Taxonomy" id="303698"/>
    <lineage>
        <taxon>Eukaryota</taxon>
        <taxon>Fungi</taxon>
        <taxon>Dikarya</taxon>
        <taxon>Ascomycota</taxon>
        <taxon>Pezizomycotina</taxon>
        <taxon>Eurotiomycetes</taxon>
        <taxon>Eurotiomycetidae</taxon>
        <taxon>Eurotiales</taxon>
        <taxon>Aspergillaceae</taxon>
        <taxon>Penicillium</taxon>
    </lineage>
</organism>
<evidence type="ECO:0000256" key="1">
    <source>
        <dbReference type="SAM" id="Phobius"/>
    </source>
</evidence>
<feature type="transmembrane region" description="Helical" evidence="1">
    <location>
        <begin position="247"/>
        <end position="267"/>
    </location>
</feature>
<feature type="transmembrane region" description="Helical" evidence="1">
    <location>
        <begin position="173"/>
        <end position="194"/>
    </location>
</feature>
<dbReference type="EMBL" id="MLKD01000001">
    <property type="protein sequence ID" value="OQE32341.1"/>
    <property type="molecule type" value="Genomic_DNA"/>
</dbReference>
<evidence type="ECO:0000313" key="2">
    <source>
        <dbReference type="EMBL" id="OQE32341.1"/>
    </source>
</evidence>
<feature type="transmembrane region" description="Helical" evidence="1">
    <location>
        <begin position="563"/>
        <end position="582"/>
    </location>
</feature>
<reference evidence="3" key="1">
    <citation type="journal article" date="2017" name="Nat. Microbiol.">
        <title>Global analysis of biosynthetic gene clusters reveals vast potential of secondary metabolite production in Penicillium species.</title>
        <authorList>
            <person name="Nielsen J.C."/>
            <person name="Grijseels S."/>
            <person name="Prigent S."/>
            <person name="Ji B."/>
            <person name="Dainat J."/>
            <person name="Nielsen K.F."/>
            <person name="Frisvad J.C."/>
            <person name="Workman M."/>
            <person name="Nielsen J."/>
        </authorList>
    </citation>
    <scope>NUCLEOTIDE SEQUENCE [LARGE SCALE GENOMIC DNA]</scope>
    <source>
        <strain evidence="3">IBT 24891</strain>
    </source>
</reference>
<dbReference type="InterPro" id="IPR053018">
    <property type="entry name" value="Elsinochrome_Biosynth-Asso"/>
</dbReference>
<feature type="transmembrane region" description="Helical" evidence="1">
    <location>
        <begin position="19"/>
        <end position="45"/>
    </location>
</feature>
<sequence length="594" mass="67560">MCDYDCSVRPTEMNDDNDITGIGVLIGYCATAGIAVFIILFHYFFSYDPQLDPFREIDNNNPYPTRARSNPIDAMILRGPRKLTSMIFGQKPEGQKNASRLEGSLVKCILSMSDIQIITGISIIVSGATQLRCGISTYQWQVLVYLAWFSSLTHLSCLTLLRRYLFHRRGERIWRLVCMSILVILLILALIPTANYRWQYNVYPRGPGPPSAKDYAICYLKPMGGNENPWEFGGFGSFAGDGYNDHATVAMLISVILMFIGFVSRIFKMHQTLSTLFSQTIRGKISHVLRKNLRLVECRCIPGGFLQNLKRLWLYRPLLALFLTARVMIDTWDSMFFEIWWLIISFVWGVERLFSVVLKFPSEENSQWSFGQVMSVALLAIPVVTVFEFFFPDSIDQQVKELQCRKCSFPLKKSDSSPDLIRLSQLPSPIFRDRARRSFNDHPDYELYYGSGFLIVPTLTLLLTIISICLWCLIRACMFSGLASEGILQISFFPWGATPLILIFCIYNSILFSFMVSGIKSKNRDRGKNDSLVLRSLPTFVTLLMTASAFVMFMYAFTYNLSGWVAVILCGFYFLCSLLVAANHSSGKTHLAIV</sequence>
<dbReference type="Proteomes" id="UP000191285">
    <property type="component" value="Unassembled WGS sequence"/>
</dbReference>
<accession>A0A1V6U1I3</accession>
<dbReference type="AlphaFoldDB" id="A0A1V6U1I3"/>
<evidence type="ECO:0000313" key="3">
    <source>
        <dbReference type="Proteomes" id="UP000191285"/>
    </source>
</evidence>
<keyword evidence="1" id="KW-0472">Membrane</keyword>
<gene>
    <name evidence="2" type="ORF">PENSTE_c001G08314</name>
</gene>
<feature type="transmembrane region" description="Helical" evidence="1">
    <location>
        <begin position="532"/>
        <end position="557"/>
    </location>
</feature>
<feature type="transmembrane region" description="Helical" evidence="1">
    <location>
        <begin position="140"/>
        <end position="161"/>
    </location>
</feature>